<evidence type="ECO:0000256" key="2">
    <source>
        <dbReference type="ARBA" id="ARBA00011738"/>
    </source>
</evidence>
<dbReference type="Pfam" id="PF14372">
    <property type="entry name" value="hAT-like_RNase-H"/>
    <property type="match status" value="1"/>
</dbReference>
<dbReference type="AlphaFoldDB" id="A0A444ZP21"/>
<dbReference type="GO" id="GO:0005634">
    <property type="term" value="C:nucleus"/>
    <property type="evidence" value="ECO:0007669"/>
    <property type="project" value="UniProtKB-SubCell"/>
</dbReference>
<reference evidence="13 14" key="1">
    <citation type="submission" date="2019-01" db="EMBL/GenBank/DDBJ databases">
        <title>Sequencing of cultivated peanut Arachis hypogaea provides insights into genome evolution and oil improvement.</title>
        <authorList>
            <person name="Chen X."/>
        </authorList>
    </citation>
    <scope>NUCLEOTIDE SEQUENCE [LARGE SCALE GENOMIC DNA]</scope>
    <source>
        <strain evidence="14">cv. Fuhuasheng</strain>
        <tissue evidence="13">Leaves</tissue>
    </source>
</reference>
<dbReference type="PROSITE" id="PS50808">
    <property type="entry name" value="ZF_BED"/>
    <property type="match status" value="1"/>
</dbReference>
<dbReference type="InterPro" id="IPR008906">
    <property type="entry name" value="HATC_C_dom"/>
</dbReference>
<dbReference type="GO" id="GO:0008270">
    <property type="term" value="F:zinc ion binding"/>
    <property type="evidence" value="ECO:0007669"/>
    <property type="project" value="UniProtKB-KW"/>
</dbReference>
<evidence type="ECO:0000256" key="5">
    <source>
        <dbReference type="ARBA" id="ARBA00022833"/>
    </source>
</evidence>
<dbReference type="Pfam" id="PF05699">
    <property type="entry name" value="Dimer_Tnp_hAT"/>
    <property type="match status" value="1"/>
</dbReference>
<evidence type="ECO:0000259" key="12">
    <source>
        <dbReference type="PROSITE" id="PS50808"/>
    </source>
</evidence>
<feature type="domain" description="BED-type" evidence="12">
    <location>
        <begin position="31"/>
        <end position="82"/>
    </location>
</feature>
<evidence type="ECO:0000256" key="6">
    <source>
        <dbReference type="ARBA" id="ARBA00023015"/>
    </source>
</evidence>
<evidence type="ECO:0000256" key="8">
    <source>
        <dbReference type="ARBA" id="ARBA00023163"/>
    </source>
</evidence>
<dbReference type="GO" id="GO:0003677">
    <property type="term" value="F:DNA binding"/>
    <property type="evidence" value="ECO:0007669"/>
    <property type="project" value="UniProtKB-KW"/>
</dbReference>
<sequence length="682" mass="77409">MQSKMTENSNIEATGMSASIQPSSPPSGVRKNRSAVWDHFDVENATEKKAKCKYCGSLIQYGNGTSSMGGHLRRCKQNPNNDSNKRRKTTTTPTIDERGVLNSPSASKFDQEEARRALVEMFIGEELPFRFVESPKFRKFVHALQARFKVPSRTTLARDIGALYAEEKMKLRDFLSANCGRVCLTTDTWTSIQNFTYMNLTTNFVDLDWKLHKKILNFCQVTSHSGEVIGATIESCLNNWNLNRVFSVTVDNASSNDVAIKYLKQRLNSWNSIILNGEFIHMRCCAHIINLIVKEGLKEIDESVLRIRSAVKYVRSSPSRASRFQKCVELEKIQYKGLPCMDVETRWNSTYQMLEVALKHRKAFELLALKDNTYIGEMNGGKGRGVPSDSDWEYAESIVPFLRVFSDATIRVSGTLYVTSDMYIKEVFAIGRFIHHSCDSVDFSTMSMAERMRVKYEKYWGNPDSVNMLLLIAIVLNPMQKIEYVNYFLDYFFGEEKGGELKSKLSKCIKLLYQQYQSSGEASEADTQEVQANNINTNLHSMGFFLQATGRRTNIRSELDRYLQEECEPYSHKFDTLNWWKVNSTRFPILGNMAREVLAIPVSTVASESAFSTGGRVLDPYRSSLTPRMVEALVCTGDWLKEDLFSALDDDGEVLQQVDQDIFSSNDGACSMAASIDNLDDD</sequence>
<keyword evidence="9" id="KW-0539">Nucleus</keyword>
<keyword evidence="5" id="KW-0862">Zinc</keyword>
<dbReference type="InterPro" id="IPR036236">
    <property type="entry name" value="Znf_C2H2_sf"/>
</dbReference>
<keyword evidence="8" id="KW-0804">Transcription</keyword>
<dbReference type="SMART" id="SM00614">
    <property type="entry name" value="ZnF_BED"/>
    <property type="match status" value="1"/>
</dbReference>
<dbReference type="SUPFAM" id="SSF57667">
    <property type="entry name" value="beta-beta-alpha zinc fingers"/>
    <property type="match status" value="1"/>
</dbReference>
<organism evidence="13 14">
    <name type="scientific">Arachis hypogaea</name>
    <name type="common">Peanut</name>
    <dbReference type="NCBI Taxonomy" id="3818"/>
    <lineage>
        <taxon>Eukaryota</taxon>
        <taxon>Viridiplantae</taxon>
        <taxon>Streptophyta</taxon>
        <taxon>Embryophyta</taxon>
        <taxon>Tracheophyta</taxon>
        <taxon>Spermatophyta</taxon>
        <taxon>Magnoliopsida</taxon>
        <taxon>eudicotyledons</taxon>
        <taxon>Gunneridae</taxon>
        <taxon>Pentapetalae</taxon>
        <taxon>rosids</taxon>
        <taxon>fabids</taxon>
        <taxon>Fabales</taxon>
        <taxon>Fabaceae</taxon>
        <taxon>Papilionoideae</taxon>
        <taxon>50 kb inversion clade</taxon>
        <taxon>dalbergioids sensu lato</taxon>
        <taxon>Dalbergieae</taxon>
        <taxon>Pterocarpus clade</taxon>
        <taxon>Arachis</taxon>
    </lineage>
</organism>
<dbReference type="InterPro" id="IPR003656">
    <property type="entry name" value="Znf_BED"/>
</dbReference>
<evidence type="ECO:0000256" key="4">
    <source>
        <dbReference type="ARBA" id="ARBA00022771"/>
    </source>
</evidence>
<dbReference type="InterPro" id="IPR012337">
    <property type="entry name" value="RNaseH-like_sf"/>
</dbReference>
<dbReference type="Pfam" id="PF02892">
    <property type="entry name" value="zf-BED"/>
    <property type="match status" value="1"/>
</dbReference>
<feature type="compositionally biased region" description="Polar residues" evidence="11">
    <location>
        <begin position="1"/>
        <end position="22"/>
    </location>
</feature>
<proteinExistence type="predicted"/>
<dbReference type="GO" id="GO:0046983">
    <property type="term" value="F:protein dimerization activity"/>
    <property type="evidence" value="ECO:0007669"/>
    <property type="project" value="InterPro"/>
</dbReference>
<comment type="subcellular location">
    <subcellularLocation>
        <location evidence="1">Nucleus</location>
    </subcellularLocation>
</comment>
<gene>
    <name evidence="13" type="ORF">Ahy_B04g072887</name>
</gene>
<keyword evidence="6" id="KW-0805">Transcription regulation</keyword>
<evidence type="ECO:0000256" key="11">
    <source>
        <dbReference type="SAM" id="MobiDB-lite"/>
    </source>
</evidence>
<dbReference type="SUPFAM" id="SSF140996">
    <property type="entry name" value="Hermes dimerisation domain"/>
    <property type="match status" value="1"/>
</dbReference>
<dbReference type="InterPro" id="IPR052035">
    <property type="entry name" value="ZnF_BED_domain_contain"/>
</dbReference>
<dbReference type="InterPro" id="IPR025525">
    <property type="entry name" value="hAT-like_transposase_RNase-H"/>
</dbReference>
<evidence type="ECO:0000256" key="10">
    <source>
        <dbReference type="PROSITE-ProRule" id="PRU00027"/>
    </source>
</evidence>
<dbReference type="EMBL" id="SDMP01000014">
    <property type="protein sequence ID" value="RYR15923.1"/>
    <property type="molecule type" value="Genomic_DNA"/>
</dbReference>
<accession>A0A444ZP21</accession>
<protein>
    <recommendedName>
        <fullName evidence="12">BED-type domain-containing protein</fullName>
    </recommendedName>
</protein>
<keyword evidence="3" id="KW-0479">Metal-binding</keyword>
<evidence type="ECO:0000256" key="1">
    <source>
        <dbReference type="ARBA" id="ARBA00004123"/>
    </source>
</evidence>
<evidence type="ECO:0000313" key="14">
    <source>
        <dbReference type="Proteomes" id="UP000289738"/>
    </source>
</evidence>
<evidence type="ECO:0000256" key="7">
    <source>
        <dbReference type="ARBA" id="ARBA00023125"/>
    </source>
</evidence>
<comment type="caution">
    <text evidence="13">The sequence shown here is derived from an EMBL/GenBank/DDBJ whole genome shotgun (WGS) entry which is preliminary data.</text>
</comment>
<keyword evidence="4 10" id="KW-0863">Zinc-finger</keyword>
<feature type="region of interest" description="Disordered" evidence="11">
    <location>
        <begin position="66"/>
        <end position="107"/>
    </location>
</feature>
<dbReference type="PANTHER" id="PTHR46481:SF8">
    <property type="entry name" value="ZINC FINGER BED DOMAIN-CONTAINING PROTEIN RICESLEEPER 1-LIKE"/>
    <property type="match status" value="1"/>
</dbReference>
<dbReference type="SUPFAM" id="SSF53098">
    <property type="entry name" value="Ribonuclease H-like"/>
    <property type="match status" value="1"/>
</dbReference>
<evidence type="ECO:0000256" key="3">
    <source>
        <dbReference type="ARBA" id="ARBA00022723"/>
    </source>
</evidence>
<evidence type="ECO:0000313" key="13">
    <source>
        <dbReference type="EMBL" id="RYR15923.1"/>
    </source>
</evidence>
<dbReference type="PANTHER" id="PTHR46481">
    <property type="entry name" value="ZINC FINGER BED DOMAIN-CONTAINING PROTEIN 4"/>
    <property type="match status" value="1"/>
</dbReference>
<comment type="subunit">
    <text evidence="2">Homodimer.</text>
</comment>
<name>A0A444ZP21_ARAHY</name>
<feature type="region of interest" description="Disordered" evidence="11">
    <location>
        <begin position="1"/>
        <end position="32"/>
    </location>
</feature>
<dbReference type="Proteomes" id="UP000289738">
    <property type="component" value="Chromosome B04"/>
</dbReference>
<evidence type="ECO:0000256" key="9">
    <source>
        <dbReference type="ARBA" id="ARBA00023242"/>
    </source>
</evidence>
<keyword evidence="14" id="KW-1185">Reference proteome</keyword>
<keyword evidence="7" id="KW-0238">DNA-binding</keyword>
<dbReference type="STRING" id="3818.A0A444ZP21"/>